<name>A0A810QAP4_9FIRM</name>
<keyword evidence="4" id="KW-1185">Reference proteome</keyword>
<sequence length="750" mass="86492">MPKIELYPHNQAALNHLEEALKYTRRAAVIQPTGTGKSFVALAFIERRPNNSFLYLAPSTHIFNQLKHHAGHTDVLLHTTMMTYQKLCLLHEDELGKLEPDYIILDEFHRCGADDWGSAVDHLLALYVECFLIGFTATPVRYLDKAGTRDMSEELFHGSIASYYTLQDAINDKVLPVPHYVLGDILMNERVSSLETALTQVASYGRARTAGYSLLESLKRNMAEAQGIDEIFKCHMPNRFAKLIVFCRNLEHIAQCREDMHRWLGPGKKIREYVCRSDEKAADIELNAFAGDNERNAIRLLYCVDMLNEGIHIKDVDGVVMLRPTISPIVYLQQIGRCLACSSDGSTSPVIFDLVNNYESARVEESGQRVFNIEFSHHPSSGKGKNTPIPFYMSGVPTQFEAILEKFDHLFTRAGRWDFCYSILQEFYHEYGQYPHSRTCYRGIKIGRWLSEQILYIQHNSLSVARKERLEMLPGWSTFLIERQPTRRTFDDYYKELLVYFEREGHIDIPQSYINPSTGCKLGLYLTRLRNIRKKTDRGHLSQDQINRLNALGMKWVKREHPYRDFDYYYQQLIKFYRREGHIKVPTRFIDPDTGCHLGNFINCVRQAKRGTGHDIVLTDRQIEMLNDLGMVWQVQASPLPFDTYYEELLRYYRREGHIRVPGNYIVPENGCKLGKFIQRMRAIRAGTASSGFITQEQIAKLDAMGMVWNASNSKKNLEERSCRNGYFHLVDSGGDRTQQADCGDQQNTG</sequence>
<dbReference type="GO" id="GO:0016787">
    <property type="term" value="F:hydrolase activity"/>
    <property type="evidence" value="ECO:0007669"/>
    <property type="project" value="InterPro"/>
</dbReference>
<gene>
    <name evidence="3" type="ORF">MM59RIKEN_06010</name>
</gene>
<dbReference type="InterPro" id="IPR005114">
    <property type="entry name" value="Helicase_assoc"/>
</dbReference>
<dbReference type="KEGG" id="pfaa:MM59RIKEN_06010"/>
<protein>
    <recommendedName>
        <fullName evidence="5">Helicase</fullName>
    </recommendedName>
</protein>
<proteinExistence type="predicted"/>
<dbReference type="RefSeq" id="WP_055179539.1">
    <property type="nucleotide sequence ID" value="NZ_AP023420.1"/>
</dbReference>
<dbReference type="InterPro" id="IPR001650">
    <property type="entry name" value="Helicase_C-like"/>
</dbReference>
<dbReference type="PANTHER" id="PTHR33418">
    <property type="entry name" value="HELICASE-ASSOCIATED"/>
    <property type="match status" value="1"/>
</dbReference>
<dbReference type="SMART" id="SM00487">
    <property type="entry name" value="DEXDc"/>
    <property type="match status" value="1"/>
</dbReference>
<dbReference type="Pfam" id="PF03457">
    <property type="entry name" value="HA"/>
    <property type="match status" value="3"/>
</dbReference>
<dbReference type="Pfam" id="PF00271">
    <property type="entry name" value="Helicase_C"/>
    <property type="match status" value="1"/>
</dbReference>
<feature type="domain" description="Helicase C-terminal" evidence="2">
    <location>
        <begin position="227"/>
        <end position="404"/>
    </location>
</feature>
<feature type="domain" description="Helicase ATP-binding" evidence="1">
    <location>
        <begin position="18"/>
        <end position="157"/>
    </location>
</feature>
<dbReference type="InterPro" id="IPR006935">
    <property type="entry name" value="Helicase/UvrB_N"/>
</dbReference>
<evidence type="ECO:0008006" key="5">
    <source>
        <dbReference type="Google" id="ProtNLM"/>
    </source>
</evidence>
<organism evidence="3 4">
    <name type="scientific">Pusillibacter faecalis</name>
    <dbReference type="NCBI Taxonomy" id="2714358"/>
    <lineage>
        <taxon>Bacteria</taxon>
        <taxon>Bacillati</taxon>
        <taxon>Bacillota</taxon>
        <taxon>Clostridia</taxon>
        <taxon>Eubacteriales</taxon>
        <taxon>Oscillospiraceae</taxon>
        <taxon>Pusillibacter</taxon>
    </lineage>
</organism>
<dbReference type="InterPro" id="IPR014001">
    <property type="entry name" value="Helicase_ATP-bd"/>
</dbReference>
<dbReference type="PROSITE" id="PS51192">
    <property type="entry name" value="HELICASE_ATP_BIND_1"/>
    <property type="match status" value="1"/>
</dbReference>
<dbReference type="Proteomes" id="UP000679848">
    <property type="component" value="Chromosome"/>
</dbReference>
<evidence type="ECO:0000259" key="1">
    <source>
        <dbReference type="PROSITE" id="PS51192"/>
    </source>
</evidence>
<dbReference type="AlphaFoldDB" id="A0A810QAP4"/>
<reference evidence="3" key="1">
    <citation type="submission" date="2020-09" db="EMBL/GenBank/DDBJ databases">
        <title>New species isolated from human feces.</title>
        <authorList>
            <person name="Kitahara M."/>
            <person name="Shigeno Y."/>
            <person name="Shime M."/>
            <person name="Matsumoto Y."/>
            <person name="Nakamura S."/>
            <person name="Motooka D."/>
            <person name="Fukuoka S."/>
            <person name="Nishikawa H."/>
            <person name="Benno Y."/>
        </authorList>
    </citation>
    <scope>NUCLEOTIDE SEQUENCE</scope>
    <source>
        <strain evidence="3">MM59</strain>
    </source>
</reference>
<dbReference type="GO" id="GO:0005524">
    <property type="term" value="F:ATP binding"/>
    <property type="evidence" value="ECO:0007669"/>
    <property type="project" value="InterPro"/>
</dbReference>
<evidence type="ECO:0000313" key="3">
    <source>
        <dbReference type="EMBL" id="BCK83282.1"/>
    </source>
</evidence>
<dbReference type="Gene3D" id="6.10.140.530">
    <property type="match status" value="4"/>
</dbReference>
<dbReference type="GO" id="GO:0003677">
    <property type="term" value="F:DNA binding"/>
    <property type="evidence" value="ECO:0007669"/>
    <property type="project" value="InterPro"/>
</dbReference>
<dbReference type="PROSITE" id="PS51194">
    <property type="entry name" value="HELICASE_CTER"/>
    <property type="match status" value="1"/>
</dbReference>
<accession>A0A810QAP4</accession>
<dbReference type="InterPro" id="IPR027417">
    <property type="entry name" value="P-loop_NTPase"/>
</dbReference>
<dbReference type="SUPFAM" id="SSF52540">
    <property type="entry name" value="P-loop containing nucleoside triphosphate hydrolases"/>
    <property type="match status" value="1"/>
</dbReference>
<dbReference type="Pfam" id="PF04851">
    <property type="entry name" value="ResIII"/>
    <property type="match status" value="2"/>
</dbReference>
<dbReference type="Gene3D" id="3.40.50.300">
    <property type="entry name" value="P-loop containing nucleotide triphosphate hydrolases"/>
    <property type="match status" value="2"/>
</dbReference>
<evidence type="ECO:0000259" key="2">
    <source>
        <dbReference type="PROSITE" id="PS51194"/>
    </source>
</evidence>
<evidence type="ECO:0000313" key="4">
    <source>
        <dbReference type="Proteomes" id="UP000679848"/>
    </source>
</evidence>
<dbReference type="EMBL" id="AP023420">
    <property type="protein sequence ID" value="BCK83282.1"/>
    <property type="molecule type" value="Genomic_DNA"/>
</dbReference>
<dbReference type="PANTHER" id="PTHR33418:SF1">
    <property type="entry name" value="HELICASE-ASSOCIATED DOMAIN-CONTAINING PROTEIN"/>
    <property type="match status" value="1"/>
</dbReference>